<dbReference type="AlphaFoldDB" id="A0A6V7VX96"/>
<protein>
    <submittedName>
        <fullName evidence="1">Uncharacterized protein</fullName>
    </submittedName>
</protein>
<evidence type="ECO:0000313" key="1">
    <source>
        <dbReference type="EMBL" id="CAD2179556.1"/>
    </source>
</evidence>
<gene>
    <name evidence="1" type="ORF">MENT_LOCUS31565</name>
</gene>
<accession>A0A6V7VX96</accession>
<evidence type="ECO:0000313" key="2">
    <source>
        <dbReference type="Proteomes" id="UP000580250"/>
    </source>
</evidence>
<name>A0A6V7VX96_MELEN</name>
<comment type="caution">
    <text evidence="1">The sequence shown here is derived from an EMBL/GenBank/DDBJ whole genome shotgun (WGS) entry which is preliminary data.</text>
</comment>
<reference evidence="1 2" key="1">
    <citation type="submission" date="2020-08" db="EMBL/GenBank/DDBJ databases">
        <authorList>
            <person name="Koutsovoulos G."/>
            <person name="Danchin GJ E."/>
        </authorList>
    </citation>
    <scope>NUCLEOTIDE SEQUENCE [LARGE SCALE GENOMIC DNA]</scope>
</reference>
<proteinExistence type="predicted"/>
<dbReference type="InterPro" id="IPR032675">
    <property type="entry name" value="LRR_dom_sf"/>
</dbReference>
<sequence length="393" mass="45671">MDNLLDLPLVNIFTFLDIRTRIRIQAVCKDERWRGPLRDAWRVSRDVALADDLISTNRELSAIAKADAIRAVFKGFGPFLRFLKIRKSIGTFNFIGRYFHLITQLTHLSIIPQVNFFNVTLIEEHLSQSLGGLQLELLNQTETIDAFISLMIKSTNLQTIKVNCISDIFLRSIGIQQRQFLPLNLRNLSVTNYSVDALLRIIEICPNLRFLLFREPDEIIMNANILRFCWPFFIMISTQQLNFHPTFCSLRALKVDTSHVSRDDLLRIATSCPNLEHLDFSWTNLVNVTPVDPNDLKALYQFKKLSSLSVNLMLLSNDLTPIHFHDFEFNNLNFAELLLEILVTLNGQTPLRVNLFNFYIFKYQLFKHLMTTNKLFLKLILNIRKLNFSEFGI</sequence>
<dbReference type="Gene3D" id="3.80.10.10">
    <property type="entry name" value="Ribonuclease Inhibitor"/>
    <property type="match status" value="2"/>
</dbReference>
<organism evidence="1 2">
    <name type="scientific">Meloidogyne enterolobii</name>
    <name type="common">Root-knot nematode worm</name>
    <name type="synonym">Meloidogyne mayaguensis</name>
    <dbReference type="NCBI Taxonomy" id="390850"/>
    <lineage>
        <taxon>Eukaryota</taxon>
        <taxon>Metazoa</taxon>
        <taxon>Ecdysozoa</taxon>
        <taxon>Nematoda</taxon>
        <taxon>Chromadorea</taxon>
        <taxon>Rhabditida</taxon>
        <taxon>Tylenchina</taxon>
        <taxon>Tylenchomorpha</taxon>
        <taxon>Tylenchoidea</taxon>
        <taxon>Meloidogynidae</taxon>
        <taxon>Meloidogyninae</taxon>
        <taxon>Meloidogyne</taxon>
    </lineage>
</organism>
<dbReference type="SUPFAM" id="SSF52047">
    <property type="entry name" value="RNI-like"/>
    <property type="match status" value="1"/>
</dbReference>
<dbReference type="Proteomes" id="UP000580250">
    <property type="component" value="Unassembled WGS sequence"/>
</dbReference>
<dbReference type="EMBL" id="CAJEWN010000347">
    <property type="protein sequence ID" value="CAD2179556.1"/>
    <property type="molecule type" value="Genomic_DNA"/>
</dbReference>